<feature type="compositionally biased region" description="Basic and acidic residues" evidence="1">
    <location>
        <begin position="157"/>
        <end position="171"/>
    </location>
</feature>
<organism evidence="2 3">
    <name type="scientific">Chilo suppressalis</name>
    <name type="common">Asiatic rice borer moth</name>
    <dbReference type="NCBI Taxonomy" id="168631"/>
    <lineage>
        <taxon>Eukaryota</taxon>
        <taxon>Metazoa</taxon>
        <taxon>Ecdysozoa</taxon>
        <taxon>Arthropoda</taxon>
        <taxon>Hexapoda</taxon>
        <taxon>Insecta</taxon>
        <taxon>Pterygota</taxon>
        <taxon>Neoptera</taxon>
        <taxon>Endopterygota</taxon>
        <taxon>Lepidoptera</taxon>
        <taxon>Glossata</taxon>
        <taxon>Ditrysia</taxon>
        <taxon>Pyraloidea</taxon>
        <taxon>Crambidae</taxon>
        <taxon>Crambinae</taxon>
        <taxon>Chilo</taxon>
    </lineage>
</organism>
<feature type="compositionally biased region" description="Basic residues" evidence="1">
    <location>
        <begin position="85"/>
        <end position="97"/>
    </location>
</feature>
<protein>
    <submittedName>
        <fullName evidence="2">Uncharacterized protein</fullName>
    </submittedName>
</protein>
<dbReference type="EMBL" id="OU963904">
    <property type="protein sequence ID" value="CAH0398434.1"/>
    <property type="molecule type" value="Genomic_DNA"/>
</dbReference>
<feature type="region of interest" description="Disordered" evidence="1">
    <location>
        <begin position="267"/>
        <end position="292"/>
    </location>
</feature>
<evidence type="ECO:0000313" key="3">
    <source>
        <dbReference type="Proteomes" id="UP001153292"/>
    </source>
</evidence>
<accession>A0ABN8AYC1</accession>
<sequence length="326" mass="36483">MSEQEKTGGESVPVVVVEQTAPSRHKPYRPTELQEEANPDMHKRSRAPAVPSVKEELKDTTANDITGAPEYAESARGVTSEKQSHPSKKLSSTKRKGSTPEDIAMVLLDAQKDNIASVPQPIPDHDTVMSKESIFKPAEKAGREKTADDDSITEEISELRTSEPAKEHSEWTEQPTHSSAVKKKEIKWEDSEYLDKIHLQNMGANSQVTLLERKASVGPCFKPNMLYGGPSGITVCVPKKSVRNMKEDFNPIQSVINFNVTKKMESKSAPHVEARYQRKKAETQKQKNTPKIQEKELKIESHPKFFDAWKGKIGNMTSKIKNLLNI</sequence>
<evidence type="ECO:0000256" key="1">
    <source>
        <dbReference type="SAM" id="MobiDB-lite"/>
    </source>
</evidence>
<keyword evidence="3" id="KW-1185">Reference proteome</keyword>
<feature type="compositionally biased region" description="Basic and acidic residues" evidence="1">
    <location>
        <begin position="134"/>
        <end position="148"/>
    </location>
</feature>
<feature type="region of interest" description="Disordered" evidence="1">
    <location>
        <begin position="134"/>
        <end position="185"/>
    </location>
</feature>
<name>A0ABN8AYC1_CHISP</name>
<dbReference type="Proteomes" id="UP001153292">
    <property type="component" value="Chromosome 11"/>
</dbReference>
<evidence type="ECO:0000313" key="2">
    <source>
        <dbReference type="EMBL" id="CAH0398434.1"/>
    </source>
</evidence>
<gene>
    <name evidence="2" type="ORF">CHILSU_LOCUS1554</name>
</gene>
<feature type="region of interest" description="Disordered" evidence="1">
    <location>
        <begin position="1"/>
        <end position="100"/>
    </location>
</feature>
<feature type="compositionally biased region" description="Basic and acidic residues" evidence="1">
    <location>
        <begin position="267"/>
        <end position="285"/>
    </location>
</feature>
<reference evidence="2" key="1">
    <citation type="submission" date="2021-12" db="EMBL/GenBank/DDBJ databases">
        <authorList>
            <person name="King R."/>
        </authorList>
    </citation>
    <scope>NUCLEOTIDE SEQUENCE</scope>
</reference>
<proteinExistence type="predicted"/>